<sequence>MKKIKDFLVNLCGKIKNSYKHQRFHVFIGIVVPLFLWIIGFSFILSLLCGALAGLLEEIIYCYAPLKSIKVWKWYIKVPDFKKWKEEFKNGSIKTKHSFENENYKYNFIGLFAFVIIIILLKLL</sequence>
<keyword evidence="1" id="KW-0472">Membrane</keyword>
<dbReference type="EMBL" id="BK032510">
    <property type="protein sequence ID" value="DAF44233.1"/>
    <property type="molecule type" value="Genomic_DNA"/>
</dbReference>
<organism evidence="2">
    <name type="scientific">Myoviridae sp. ctNQV2</name>
    <dbReference type="NCBI Taxonomy" id="2827683"/>
    <lineage>
        <taxon>Viruses</taxon>
        <taxon>Duplodnaviria</taxon>
        <taxon>Heunggongvirae</taxon>
        <taxon>Uroviricota</taxon>
        <taxon>Caudoviricetes</taxon>
    </lineage>
</organism>
<feature type="transmembrane region" description="Helical" evidence="1">
    <location>
        <begin position="104"/>
        <end position="123"/>
    </location>
</feature>
<accession>A0A8S5RZX1</accession>
<feature type="transmembrane region" description="Helical" evidence="1">
    <location>
        <begin position="24"/>
        <end position="48"/>
    </location>
</feature>
<keyword evidence="1" id="KW-1133">Transmembrane helix</keyword>
<evidence type="ECO:0000313" key="2">
    <source>
        <dbReference type="EMBL" id="DAF44233.1"/>
    </source>
</evidence>
<reference evidence="2" key="1">
    <citation type="journal article" date="2021" name="Proc. Natl. Acad. Sci. U.S.A.">
        <title>A Catalog of Tens of Thousands of Viruses from Human Metagenomes Reveals Hidden Associations with Chronic Diseases.</title>
        <authorList>
            <person name="Tisza M.J."/>
            <person name="Buck C.B."/>
        </authorList>
    </citation>
    <scope>NUCLEOTIDE SEQUENCE</scope>
    <source>
        <strain evidence="2">CtNQV2</strain>
    </source>
</reference>
<protein>
    <submittedName>
        <fullName evidence="2">Uncharacterized protein</fullName>
    </submittedName>
</protein>
<keyword evidence="1" id="KW-0812">Transmembrane</keyword>
<evidence type="ECO:0000256" key="1">
    <source>
        <dbReference type="SAM" id="Phobius"/>
    </source>
</evidence>
<name>A0A8S5RZX1_9CAUD</name>
<proteinExistence type="predicted"/>